<evidence type="ECO:0000256" key="11">
    <source>
        <dbReference type="SAM" id="MobiDB-lite"/>
    </source>
</evidence>
<feature type="transmembrane region" description="Helical" evidence="10">
    <location>
        <begin position="213"/>
        <end position="235"/>
    </location>
</feature>
<dbReference type="PROSITE" id="PS50216">
    <property type="entry name" value="DHHC"/>
    <property type="match status" value="1"/>
</dbReference>
<keyword evidence="5 10" id="KW-0472">Membrane</keyword>
<dbReference type="InterPro" id="IPR001594">
    <property type="entry name" value="Palmitoyltrfase_DHHC"/>
</dbReference>
<dbReference type="GO" id="GO:0016020">
    <property type="term" value="C:membrane"/>
    <property type="evidence" value="ECO:0007669"/>
    <property type="project" value="UniProtKB-SubCell"/>
</dbReference>
<comment type="catalytic activity">
    <reaction evidence="9 10">
        <text>L-cysteinyl-[protein] + hexadecanoyl-CoA = S-hexadecanoyl-L-cysteinyl-[protein] + CoA</text>
        <dbReference type="Rhea" id="RHEA:36683"/>
        <dbReference type="Rhea" id="RHEA-COMP:10131"/>
        <dbReference type="Rhea" id="RHEA-COMP:11032"/>
        <dbReference type="ChEBI" id="CHEBI:29950"/>
        <dbReference type="ChEBI" id="CHEBI:57287"/>
        <dbReference type="ChEBI" id="CHEBI:57379"/>
        <dbReference type="ChEBI" id="CHEBI:74151"/>
        <dbReference type="EC" id="2.3.1.225"/>
    </reaction>
</comment>
<keyword evidence="7" id="KW-0449">Lipoprotein</keyword>
<name>A0A8H5H0N2_9AGAR</name>
<evidence type="ECO:0000256" key="10">
    <source>
        <dbReference type="RuleBase" id="RU079119"/>
    </source>
</evidence>
<feature type="transmembrane region" description="Helical" evidence="10">
    <location>
        <begin position="29"/>
        <end position="49"/>
    </location>
</feature>
<keyword evidence="8 10" id="KW-0012">Acyltransferase</keyword>
<organism evidence="13 14">
    <name type="scientific">Tricholomella constricta</name>
    <dbReference type="NCBI Taxonomy" id="117010"/>
    <lineage>
        <taxon>Eukaryota</taxon>
        <taxon>Fungi</taxon>
        <taxon>Dikarya</taxon>
        <taxon>Basidiomycota</taxon>
        <taxon>Agaricomycotina</taxon>
        <taxon>Agaricomycetes</taxon>
        <taxon>Agaricomycetidae</taxon>
        <taxon>Agaricales</taxon>
        <taxon>Tricholomatineae</taxon>
        <taxon>Lyophyllaceae</taxon>
        <taxon>Tricholomella</taxon>
    </lineage>
</organism>
<dbReference type="InterPro" id="IPR039859">
    <property type="entry name" value="PFA4/ZDH16/20/ERF2-like"/>
</dbReference>
<evidence type="ECO:0000313" key="13">
    <source>
        <dbReference type="EMBL" id="KAF5374532.1"/>
    </source>
</evidence>
<evidence type="ECO:0000256" key="4">
    <source>
        <dbReference type="ARBA" id="ARBA00022989"/>
    </source>
</evidence>
<dbReference type="PANTHER" id="PTHR12246">
    <property type="entry name" value="PALMITOYLTRANSFERASE ZDHHC16"/>
    <property type="match status" value="1"/>
</dbReference>
<keyword evidence="4 10" id="KW-1133">Transmembrane helix</keyword>
<keyword evidence="6" id="KW-0564">Palmitate</keyword>
<evidence type="ECO:0000259" key="12">
    <source>
        <dbReference type="Pfam" id="PF01529"/>
    </source>
</evidence>
<evidence type="ECO:0000256" key="1">
    <source>
        <dbReference type="ARBA" id="ARBA00004141"/>
    </source>
</evidence>
<feature type="region of interest" description="Disordered" evidence="11">
    <location>
        <begin position="316"/>
        <end position="337"/>
    </location>
</feature>
<sequence>MTWCSRSVFRCFKALERAGDRLTGAAGPFFVGLAVILITVGTICFFDVIMPSLSYPVITLPACLLIALNMFMHYFYVCTVKPGFVDDPPPEPGRNILWARRSRPPKGRAMSGRVRWSSVLNVTRAETTQCSKCGQTKPERTHHCRICNRCVLKYDHHCPWINQCVGLHNERHFVMFMAYLVVSTFCVSVLGYTQLLEALGITYTRWPYHVPEIAYIITYLLSVVICLAVGIMLSYHLYSISWAETSVEGQDHEVYRRKAKSRGETFVNSYDLGKRRNLQLFFNVGEPGYPLYTLFLPFRISPYTDGRSWARREGYARHQGVRRGEELTDEEDDEDDE</sequence>
<keyword evidence="14" id="KW-1185">Reference proteome</keyword>
<evidence type="ECO:0000256" key="8">
    <source>
        <dbReference type="ARBA" id="ARBA00023315"/>
    </source>
</evidence>
<keyword evidence="3 10" id="KW-0812">Transmembrane</keyword>
<comment type="similarity">
    <text evidence="10">Belongs to the DHHC palmitoyltransferase family.</text>
</comment>
<dbReference type="Pfam" id="PF01529">
    <property type="entry name" value="DHHC"/>
    <property type="match status" value="1"/>
</dbReference>
<feature type="transmembrane region" description="Helical" evidence="10">
    <location>
        <begin position="173"/>
        <end position="193"/>
    </location>
</feature>
<evidence type="ECO:0000256" key="7">
    <source>
        <dbReference type="ARBA" id="ARBA00023288"/>
    </source>
</evidence>
<evidence type="ECO:0000313" key="14">
    <source>
        <dbReference type="Proteomes" id="UP000565441"/>
    </source>
</evidence>
<protein>
    <recommendedName>
        <fullName evidence="10">Palmitoyltransferase</fullName>
        <ecNumber evidence="10">2.3.1.225</ecNumber>
    </recommendedName>
</protein>
<comment type="subcellular location">
    <subcellularLocation>
        <location evidence="1">Membrane</location>
        <topology evidence="1">Multi-pass membrane protein</topology>
    </subcellularLocation>
</comment>
<feature type="compositionally biased region" description="Acidic residues" evidence="11">
    <location>
        <begin position="327"/>
        <end position="337"/>
    </location>
</feature>
<dbReference type="AlphaFoldDB" id="A0A8H5H0N2"/>
<feature type="transmembrane region" description="Helical" evidence="10">
    <location>
        <begin position="55"/>
        <end position="76"/>
    </location>
</feature>
<dbReference type="EMBL" id="JAACJP010000036">
    <property type="protein sequence ID" value="KAF5374532.1"/>
    <property type="molecule type" value="Genomic_DNA"/>
</dbReference>
<evidence type="ECO:0000256" key="5">
    <source>
        <dbReference type="ARBA" id="ARBA00023136"/>
    </source>
</evidence>
<evidence type="ECO:0000256" key="9">
    <source>
        <dbReference type="ARBA" id="ARBA00048048"/>
    </source>
</evidence>
<dbReference type="OrthoDB" id="9909019at2759"/>
<keyword evidence="2 10" id="KW-0808">Transferase</keyword>
<evidence type="ECO:0000256" key="3">
    <source>
        <dbReference type="ARBA" id="ARBA00022692"/>
    </source>
</evidence>
<evidence type="ECO:0000256" key="6">
    <source>
        <dbReference type="ARBA" id="ARBA00023139"/>
    </source>
</evidence>
<comment type="domain">
    <text evidence="10">The DHHC domain is required for palmitoyltransferase activity.</text>
</comment>
<feature type="domain" description="Palmitoyltransferase DHHC" evidence="12">
    <location>
        <begin position="126"/>
        <end position="249"/>
    </location>
</feature>
<dbReference type="EC" id="2.3.1.225" evidence="10"/>
<accession>A0A8H5H0N2</accession>
<gene>
    <name evidence="13" type="ORF">D9615_009074</name>
</gene>
<dbReference type="Proteomes" id="UP000565441">
    <property type="component" value="Unassembled WGS sequence"/>
</dbReference>
<evidence type="ECO:0000256" key="2">
    <source>
        <dbReference type="ARBA" id="ARBA00022679"/>
    </source>
</evidence>
<dbReference type="GO" id="GO:0019706">
    <property type="term" value="F:protein-cysteine S-palmitoyltransferase activity"/>
    <property type="evidence" value="ECO:0007669"/>
    <property type="project" value="UniProtKB-EC"/>
</dbReference>
<comment type="caution">
    <text evidence="13">The sequence shown here is derived from an EMBL/GenBank/DDBJ whole genome shotgun (WGS) entry which is preliminary data.</text>
</comment>
<proteinExistence type="inferred from homology"/>
<feature type="compositionally biased region" description="Basic and acidic residues" evidence="11">
    <location>
        <begin position="316"/>
        <end position="326"/>
    </location>
</feature>
<reference evidence="13 14" key="1">
    <citation type="journal article" date="2020" name="ISME J.">
        <title>Uncovering the hidden diversity of litter-decomposition mechanisms in mushroom-forming fungi.</title>
        <authorList>
            <person name="Floudas D."/>
            <person name="Bentzer J."/>
            <person name="Ahren D."/>
            <person name="Johansson T."/>
            <person name="Persson P."/>
            <person name="Tunlid A."/>
        </authorList>
    </citation>
    <scope>NUCLEOTIDE SEQUENCE [LARGE SCALE GENOMIC DNA]</scope>
    <source>
        <strain evidence="13 14">CBS 661.87</strain>
    </source>
</reference>